<accession>A0A645BYS2</accession>
<sequence>MQVAGEVDPDALLAGAGGGEHVHQHPPVIGPQADLLGEFALCGGEVVLPVDVEQTGRRFDQAQAGGVAVLADQDHPVGVVERDDADRARVADPLPPQVGTGRIHHLVADEVEHRPLADQMAGADRPGHRDVAQLGRIKGAARGGIERAACGRGETVGGGGAVGHLRPRPRPAVGRCPGAAARPGPGRRTAGAGGSAAT</sequence>
<reference evidence="2" key="1">
    <citation type="submission" date="2019-08" db="EMBL/GenBank/DDBJ databases">
        <authorList>
            <person name="Kucharzyk K."/>
            <person name="Murdoch R.W."/>
            <person name="Higgins S."/>
            <person name="Loffler F."/>
        </authorList>
    </citation>
    <scope>NUCLEOTIDE SEQUENCE</scope>
</reference>
<feature type="region of interest" description="Disordered" evidence="1">
    <location>
        <begin position="1"/>
        <end position="26"/>
    </location>
</feature>
<name>A0A645BYS2_9ZZZZ</name>
<dbReference type="EMBL" id="VSSQ01023506">
    <property type="protein sequence ID" value="MPM70492.1"/>
    <property type="molecule type" value="Genomic_DNA"/>
</dbReference>
<comment type="caution">
    <text evidence="2">The sequence shown here is derived from an EMBL/GenBank/DDBJ whole genome shotgun (WGS) entry which is preliminary data.</text>
</comment>
<feature type="compositionally biased region" description="Low complexity" evidence="1">
    <location>
        <begin position="171"/>
        <end position="190"/>
    </location>
</feature>
<organism evidence="2">
    <name type="scientific">bioreactor metagenome</name>
    <dbReference type="NCBI Taxonomy" id="1076179"/>
    <lineage>
        <taxon>unclassified sequences</taxon>
        <taxon>metagenomes</taxon>
        <taxon>ecological metagenomes</taxon>
    </lineage>
</organism>
<evidence type="ECO:0000256" key="1">
    <source>
        <dbReference type="SAM" id="MobiDB-lite"/>
    </source>
</evidence>
<evidence type="ECO:0000313" key="2">
    <source>
        <dbReference type="EMBL" id="MPM70492.1"/>
    </source>
</evidence>
<feature type="region of interest" description="Disordered" evidence="1">
    <location>
        <begin position="158"/>
        <end position="198"/>
    </location>
</feature>
<dbReference type="AlphaFoldDB" id="A0A645BYS2"/>
<protein>
    <submittedName>
        <fullName evidence="2">Uncharacterized protein</fullName>
    </submittedName>
</protein>
<proteinExistence type="predicted"/>
<gene>
    <name evidence="2" type="ORF">SDC9_117447</name>
</gene>